<sequence>MGLAVSEYQYYEFVAVDRPLTVTQQRELRSLSTRARITSSSFVNDYQWGDLKGDPREWMQRYFDAFLYLANWRTHRVALRLPIAVLDPRTAAQYCVGESACSWATRTHVILDLYSEDEDGDDVYEGGGHLAAILPARAELAAGDRRLLYLAWLLCVQGREVNDDEPEPPVPPGLGELSGPLGALVDFLRLDPDLLAVAAETSMPLKEKTPSMAALSRWVKSLPEAEKDDVVVRLLRGGDAHLRSELLARFHGTTPNESTGGRRTVGELLAAAGERWLERQRLAREREAAERERRERAAAAAREQHLNALAGRQEQAWQRVATMIETKKPKEYDAAVALMSDLKALAERDGDTEAFHRRVRQLRERHARKPSLLDRLDRAGLR</sequence>
<name>A0A562IAW9_MICOL</name>
<protein>
    <submittedName>
        <fullName evidence="1">Uncharacterized protein</fullName>
    </submittedName>
</protein>
<evidence type="ECO:0000313" key="1">
    <source>
        <dbReference type="EMBL" id="TWH67774.1"/>
    </source>
</evidence>
<keyword evidence="2" id="KW-1185">Reference proteome</keyword>
<gene>
    <name evidence="1" type="ORF">JD77_02759</name>
</gene>
<accession>A0A562IAW9</accession>
<comment type="caution">
    <text evidence="1">The sequence shown here is derived from an EMBL/GenBank/DDBJ whole genome shotgun (WGS) entry which is preliminary data.</text>
</comment>
<evidence type="ECO:0000313" key="2">
    <source>
        <dbReference type="Proteomes" id="UP000319825"/>
    </source>
</evidence>
<reference evidence="1 2" key="1">
    <citation type="submission" date="2019-07" db="EMBL/GenBank/DDBJ databases">
        <title>R&amp;d 2014.</title>
        <authorList>
            <person name="Klenk H.-P."/>
        </authorList>
    </citation>
    <scope>NUCLEOTIDE SEQUENCE [LARGE SCALE GENOMIC DNA]</scope>
    <source>
        <strain evidence="1 2">DSM 43868</strain>
    </source>
</reference>
<dbReference type="AlphaFoldDB" id="A0A562IAW9"/>
<organism evidence="1 2">
    <name type="scientific">Micromonospora olivasterospora</name>
    <dbReference type="NCBI Taxonomy" id="1880"/>
    <lineage>
        <taxon>Bacteria</taxon>
        <taxon>Bacillati</taxon>
        <taxon>Actinomycetota</taxon>
        <taxon>Actinomycetes</taxon>
        <taxon>Micromonosporales</taxon>
        <taxon>Micromonosporaceae</taxon>
        <taxon>Micromonospora</taxon>
    </lineage>
</organism>
<dbReference type="Proteomes" id="UP000319825">
    <property type="component" value="Unassembled WGS sequence"/>
</dbReference>
<dbReference type="EMBL" id="VLKE01000001">
    <property type="protein sequence ID" value="TWH67774.1"/>
    <property type="molecule type" value="Genomic_DNA"/>
</dbReference>
<proteinExistence type="predicted"/>